<name>A0A1F5TDE7_9BACT</name>
<comment type="caution">
    <text evidence="2">The sequence shown here is derived from an EMBL/GenBank/DDBJ whole genome shotgun (WGS) entry which is preliminary data.</text>
</comment>
<protein>
    <submittedName>
        <fullName evidence="2">Uncharacterized protein</fullName>
    </submittedName>
</protein>
<feature type="region of interest" description="Disordered" evidence="1">
    <location>
        <begin position="260"/>
        <end position="287"/>
    </location>
</feature>
<reference evidence="2 3" key="1">
    <citation type="journal article" date="2016" name="Nat. Commun.">
        <title>Thousands of microbial genomes shed light on interconnected biogeochemical processes in an aquifer system.</title>
        <authorList>
            <person name="Anantharaman K."/>
            <person name="Brown C.T."/>
            <person name="Hug L.A."/>
            <person name="Sharon I."/>
            <person name="Castelle C.J."/>
            <person name="Probst A.J."/>
            <person name="Thomas B.C."/>
            <person name="Singh A."/>
            <person name="Wilkins M.J."/>
            <person name="Karaoz U."/>
            <person name="Brodie E.L."/>
            <person name="Williams K.H."/>
            <person name="Hubbard S.S."/>
            <person name="Banfield J.F."/>
        </authorList>
    </citation>
    <scope>NUCLEOTIDE SEQUENCE [LARGE SCALE GENOMIC DNA]</scope>
</reference>
<evidence type="ECO:0000256" key="1">
    <source>
        <dbReference type="SAM" id="MobiDB-lite"/>
    </source>
</evidence>
<organism evidence="2 3">
    <name type="scientific">Candidatus Falkowbacteria bacterium RIFOXYC2_FULL_48_21</name>
    <dbReference type="NCBI Taxonomy" id="1798005"/>
    <lineage>
        <taxon>Bacteria</taxon>
        <taxon>Candidatus Falkowiibacteriota</taxon>
    </lineage>
</organism>
<evidence type="ECO:0000313" key="3">
    <source>
        <dbReference type="Proteomes" id="UP000178656"/>
    </source>
</evidence>
<dbReference type="Proteomes" id="UP000178656">
    <property type="component" value="Unassembled WGS sequence"/>
</dbReference>
<accession>A0A1F5TDE7</accession>
<sequence length="287" mass="32807">MSSRGEPRDAGLITPDALKRLIKIKPSIKELFVRSWNKVLFAIERLDDFSRQAASVSGWLPLEGATAKELADDMLKKCGQKRYYVILNREDRLLWVGCFFDLLLQNAVSSYLPLTPVKWFDAARFVHEQDPMIRAQAGVTAIFSENDVVEVATDFGRFRVSWHALNSFFKRVGASQLVGKGQVEYKPSMKRNALLLLIGMFRASQPVERENRLTQMLKHGCRPADYRSRLGWIFVIADGALITCYEKGEIAKCGYAGKGKNGLSEKSGVWKRRQKRWLRKKQKKEMD</sequence>
<proteinExistence type="predicted"/>
<gene>
    <name evidence="2" type="ORF">A2482_01260</name>
</gene>
<evidence type="ECO:0000313" key="2">
    <source>
        <dbReference type="EMBL" id="OGF36686.1"/>
    </source>
</evidence>
<dbReference type="AlphaFoldDB" id="A0A1F5TDE7"/>
<dbReference type="EMBL" id="MFGM01000030">
    <property type="protein sequence ID" value="OGF36686.1"/>
    <property type="molecule type" value="Genomic_DNA"/>
</dbReference>
<feature type="compositionally biased region" description="Basic residues" evidence="1">
    <location>
        <begin position="269"/>
        <end position="287"/>
    </location>
</feature>